<dbReference type="EMBL" id="JASCZI010182540">
    <property type="protein sequence ID" value="MED6188119.1"/>
    <property type="molecule type" value="Genomic_DNA"/>
</dbReference>
<feature type="compositionally biased region" description="Polar residues" evidence="2">
    <location>
        <begin position="43"/>
        <end position="64"/>
    </location>
</feature>
<feature type="region of interest" description="Disordered" evidence="2">
    <location>
        <begin position="27"/>
        <end position="68"/>
    </location>
</feature>
<accession>A0ABU6WQE5</accession>
<proteinExistence type="predicted"/>
<evidence type="ECO:0000313" key="4">
    <source>
        <dbReference type="Proteomes" id="UP001341840"/>
    </source>
</evidence>
<protein>
    <recommendedName>
        <fullName evidence="5">Transposase</fullName>
    </recommendedName>
</protein>
<feature type="region of interest" description="Disordered" evidence="2">
    <location>
        <begin position="90"/>
        <end position="158"/>
    </location>
</feature>
<gene>
    <name evidence="3" type="ORF">PIB30_083017</name>
</gene>
<dbReference type="Proteomes" id="UP001341840">
    <property type="component" value="Unassembled WGS sequence"/>
</dbReference>
<evidence type="ECO:0000256" key="1">
    <source>
        <dbReference type="SAM" id="Coils"/>
    </source>
</evidence>
<dbReference type="PANTHER" id="PTHR33144">
    <property type="entry name" value="OS10G0409366 PROTEIN-RELATED"/>
    <property type="match status" value="1"/>
</dbReference>
<name>A0ABU6WQE5_9FABA</name>
<evidence type="ECO:0008006" key="5">
    <source>
        <dbReference type="Google" id="ProtNLM"/>
    </source>
</evidence>
<dbReference type="Pfam" id="PF03004">
    <property type="entry name" value="Transposase_24"/>
    <property type="match status" value="1"/>
</dbReference>
<dbReference type="InterPro" id="IPR004252">
    <property type="entry name" value="Probable_transposase_24"/>
</dbReference>
<dbReference type="PANTHER" id="PTHR33144:SF16">
    <property type="entry name" value="OS02G0129000 PROTEIN"/>
    <property type="match status" value="1"/>
</dbReference>
<comment type="caution">
    <text evidence="3">The sequence shown here is derived from an EMBL/GenBank/DDBJ whole genome shotgun (WGS) entry which is preliminary data.</text>
</comment>
<feature type="compositionally biased region" description="Polar residues" evidence="2">
    <location>
        <begin position="90"/>
        <end position="121"/>
    </location>
</feature>
<evidence type="ECO:0000313" key="3">
    <source>
        <dbReference type="EMBL" id="MED6188119.1"/>
    </source>
</evidence>
<evidence type="ECO:0000256" key="2">
    <source>
        <dbReference type="SAM" id="MobiDB-lite"/>
    </source>
</evidence>
<sequence length="495" mass="56110">MKKPVPKRLDFSHLQSTFAAITRRVNNLPPTLADQQGIPAEQPGSSQSKDLGQGNTAVNKNPSTAIERDATDGLLQKLDAACKRNYTVQSTSVTQHQKSSNSAQSIGNHGRENNVQVTQEMIQERQEEFPLPSSESEPQVEGNMEDQGGSEMGKGRPIENGIDVDLDGLGLSTGEQTTELHGDGEDSLALNQNYYQYVMADIDDEEGQTKKKKTRGHTTLADIYNRIMEEREEVTFGVGGPIGPTPQSVSNLTSFVGTIGRNKSFVSLLYTNWHAIHRNSKNFMWRYVNTKFILPASSEKWVIQTIRDVWKRFKGKIKLRHFVPYDNIEDMVKNRLLQVPEDQFIKLILYWSHPTIQVIIQRNKKNKEQQKFPHRMGPVNFARVRAALRESKGTNEEPKRFEMFIATRTSHKRKELDAGTQTAIEIFQSRQASGKTEEEAFQSLFGKEQPGRVRCYGRSVTQTDLQRHAEISAIKQQHQEEVTTLKNELGDVRTQ</sequence>
<keyword evidence="4" id="KW-1185">Reference proteome</keyword>
<reference evidence="3 4" key="1">
    <citation type="journal article" date="2023" name="Plants (Basel)">
        <title>Bridging the Gap: Combining Genomics and Transcriptomics Approaches to Understand Stylosanthes scabra, an Orphan Legume from the Brazilian Caatinga.</title>
        <authorList>
            <person name="Ferreira-Neto J.R.C."/>
            <person name="da Silva M.D."/>
            <person name="Binneck E."/>
            <person name="de Melo N.F."/>
            <person name="da Silva R.H."/>
            <person name="de Melo A.L.T.M."/>
            <person name="Pandolfi V."/>
            <person name="Bustamante F.O."/>
            <person name="Brasileiro-Vidal A.C."/>
            <person name="Benko-Iseppon A.M."/>
        </authorList>
    </citation>
    <scope>NUCLEOTIDE SEQUENCE [LARGE SCALE GENOMIC DNA]</scope>
    <source>
        <tissue evidence="3">Leaves</tissue>
    </source>
</reference>
<keyword evidence="1" id="KW-0175">Coiled coil</keyword>
<feature type="coiled-coil region" evidence="1">
    <location>
        <begin position="468"/>
        <end position="495"/>
    </location>
</feature>
<organism evidence="3 4">
    <name type="scientific">Stylosanthes scabra</name>
    <dbReference type="NCBI Taxonomy" id="79078"/>
    <lineage>
        <taxon>Eukaryota</taxon>
        <taxon>Viridiplantae</taxon>
        <taxon>Streptophyta</taxon>
        <taxon>Embryophyta</taxon>
        <taxon>Tracheophyta</taxon>
        <taxon>Spermatophyta</taxon>
        <taxon>Magnoliopsida</taxon>
        <taxon>eudicotyledons</taxon>
        <taxon>Gunneridae</taxon>
        <taxon>Pentapetalae</taxon>
        <taxon>rosids</taxon>
        <taxon>fabids</taxon>
        <taxon>Fabales</taxon>
        <taxon>Fabaceae</taxon>
        <taxon>Papilionoideae</taxon>
        <taxon>50 kb inversion clade</taxon>
        <taxon>dalbergioids sensu lato</taxon>
        <taxon>Dalbergieae</taxon>
        <taxon>Pterocarpus clade</taxon>
        <taxon>Stylosanthes</taxon>
    </lineage>
</organism>